<evidence type="ECO:0000259" key="1">
    <source>
        <dbReference type="Pfam" id="PF00535"/>
    </source>
</evidence>
<evidence type="ECO:0000313" key="2">
    <source>
        <dbReference type="EMBL" id="QBE94677.1"/>
    </source>
</evidence>
<sequence>MNDLVSIIMPSYNTAPYIKETIQSVLDQTYQNWELIIVDDCSTDNTDEVVASIKNERIRYLKNDKNSGAAVSRNRALREAKGRWIAFLDSDDLWMPEKLEKQISFMEKNGYSFSYTNYEEIDVEGKETGVRVTGPTKVTRTGMFHYCWLGCLTVMYDRNVVGLIQIEDIKKNNDYAMWLKACKKADCYLLDEYLGKYRKGRAGSVSTQSIKTMIGWHYKLFREAEKQGTVSSLINTGRNLVFGFYKKKRYVKR</sequence>
<dbReference type="RefSeq" id="WP_118635432.1">
    <property type="nucleotide sequence ID" value="NZ_CP035945.1"/>
</dbReference>
<gene>
    <name evidence="2" type="primary">wfgD</name>
    <name evidence="2" type="ORF">PMF13cell1_00170</name>
</gene>
<dbReference type="PANTHER" id="PTHR22916">
    <property type="entry name" value="GLYCOSYLTRANSFERASE"/>
    <property type="match status" value="1"/>
</dbReference>
<proteinExistence type="predicted"/>
<organism evidence="2 3">
    <name type="scientific">Blautia producta</name>
    <dbReference type="NCBI Taxonomy" id="33035"/>
    <lineage>
        <taxon>Bacteria</taxon>
        <taxon>Bacillati</taxon>
        <taxon>Bacillota</taxon>
        <taxon>Clostridia</taxon>
        <taxon>Lachnospirales</taxon>
        <taxon>Lachnospiraceae</taxon>
        <taxon>Blautia</taxon>
    </lineage>
</organism>
<accession>A0A4P6LV83</accession>
<dbReference type="Proteomes" id="UP000289794">
    <property type="component" value="Chromosome"/>
</dbReference>
<reference evidence="2 3" key="1">
    <citation type="submission" date="2019-01" db="EMBL/GenBank/DDBJ databases">
        <title>PMF-metabolizing Aryl O-demethylase.</title>
        <authorList>
            <person name="Kim M."/>
        </authorList>
    </citation>
    <scope>NUCLEOTIDE SEQUENCE [LARGE SCALE GENOMIC DNA]</scope>
    <source>
        <strain evidence="2 3">PMF1</strain>
    </source>
</reference>
<dbReference type="InterPro" id="IPR029044">
    <property type="entry name" value="Nucleotide-diphossugar_trans"/>
</dbReference>
<keyword evidence="2" id="KW-0328">Glycosyltransferase</keyword>
<dbReference type="Pfam" id="PF00535">
    <property type="entry name" value="Glycos_transf_2"/>
    <property type="match status" value="1"/>
</dbReference>
<dbReference type="EC" id="2.4.1.305" evidence="2"/>
<dbReference type="EMBL" id="CP035945">
    <property type="protein sequence ID" value="QBE94677.1"/>
    <property type="molecule type" value="Genomic_DNA"/>
</dbReference>
<feature type="domain" description="Glycosyltransferase 2-like" evidence="1">
    <location>
        <begin position="6"/>
        <end position="129"/>
    </location>
</feature>
<name>A0A4P6LV83_9FIRM</name>
<keyword evidence="2" id="KW-0808">Transferase</keyword>
<dbReference type="SUPFAM" id="SSF53448">
    <property type="entry name" value="Nucleotide-diphospho-sugar transferases"/>
    <property type="match status" value="1"/>
</dbReference>
<evidence type="ECO:0000313" key="3">
    <source>
        <dbReference type="Proteomes" id="UP000289794"/>
    </source>
</evidence>
<dbReference type="GO" id="GO:0016758">
    <property type="term" value="F:hexosyltransferase activity"/>
    <property type="evidence" value="ECO:0007669"/>
    <property type="project" value="UniProtKB-ARBA"/>
</dbReference>
<dbReference type="InterPro" id="IPR001173">
    <property type="entry name" value="Glyco_trans_2-like"/>
</dbReference>
<protein>
    <submittedName>
        <fullName evidence="2">UDP-Glc:alpha-D-GlcNAc-diphosphoundecaprenol beta-1,3-glucosyltransferase WfgD</fullName>
        <ecNumber evidence="2">2.4.1.305</ecNumber>
    </submittedName>
</protein>
<dbReference type="AlphaFoldDB" id="A0A4P6LV83"/>
<dbReference type="PANTHER" id="PTHR22916:SF3">
    <property type="entry name" value="UDP-GLCNAC:BETAGAL BETA-1,3-N-ACETYLGLUCOSAMINYLTRANSFERASE-LIKE PROTEIN 1"/>
    <property type="match status" value="1"/>
</dbReference>
<dbReference type="Gene3D" id="3.90.550.10">
    <property type="entry name" value="Spore Coat Polysaccharide Biosynthesis Protein SpsA, Chain A"/>
    <property type="match status" value="1"/>
</dbReference>
<dbReference type="KEGG" id="bpro:PMF13cell1_00170"/>